<dbReference type="Proteomes" id="UP001595904">
    <property type="component" value="Unassembled WGS sequence"/>
</dbReference>
<dbReference type="RefSeq" id="WP_380604856.1">
    <property type="nucleotide sequence ID" value="NZ_JBHSDU010000015.1"/>
</dbReference>
<dbReference type="PANTHER" id="PTHR42885">
    <property type="entry name" value="HISTIDINOL-PHOSPHATE AMINOTRANSFERASE-RELATED"/>
    <property type="match status" value="1"/>
</dbReference>
<evidence type="ECO:0000256" key="1">
    <source>
        <dbReference type="ARBA" id="ARBA00001933"/>
    </source>
</evidence>
<dbReference type="InterPro" id="IPR015421">
    <property type="entry name" value="PyrdxlP-dep_Trfase_major"/>
</dbReference>
<evidence type="ECO:0000256" key="2">
    <source>
        <dbReference type="ARBA" id="ARBA00022898"/>
    </source>
</evidence>
<dbReference type="InterPro" id="IPR015424">
    <property type="entry name" value="PyrdxlP-dep_Trfase"/>
</dbReference>
<dbReference type="Gene3D" id="3.40.640.10">
    <property type="entry name" value="Type I PLP-dependent aspartate aminotransferase-like (Major domain)"/>
    <property type="match status" value="1"/>
</dbReference>
<dbReference type="InterPro" id="IPR004839">
    <property type="entry name" value="Aminotransferase_I/II_large"/>
</dbReference>
<dbReference type="Gene3D" id="3.90.1150.10">
    <property type="entry name" value="Aspartate Aminotransferase, domain 1"/>
    <property type="match status" value="1"/>
</dbReference>
<comment type="caution">
    <text evidence="4">The sequence shown here is derived from an EMBL/GenBank/DDBJ whole genome shotgun (WGS) entry which is preliminary data.</text>
</comment>
<accession>A0ABV8T6K5</accession>
<dbReference type="EMBL" id="JBHSDU010000015">
    <property type="protein sequence ID" value="MFC4314019.1"/>
    <property type="molecule type" value="Genomic_DNA"/>
</dbReference>
<dbReference type="GO" id="GO:0048472">
    <property type="term" value="F:threonine-phosphate decarboxylase activity"/>
    <property type="evidence" value="ECO:0007669"/>
    <property type="project" value="UniProtKB-EC"/>
</dbReference>
<gene>
    <name evidence="4" type="ORF">ACFPN2_33400</name>
</gene>
<dbReference type="CDD" id="cd00609">
    <property type="entry name" value="AAT_like"/>
    <property type="match status" value="1"/>
</dbReference>
<proteinExistence type="predicted"/>
<evidence type="ECO:0000259" key="3">
    <source>
        <dbReference type="Pfam" id="PF00155"/>
    </source>
</evidence>
<organism evidence="4 5">
    <name type="scientific">Steroidobacter flavus</name>
    <dbReference type="NCBI Taxonomy" id="1842136"/>
    <lineage>
        <taxon>Bacteria</taxon>
        <taxon>Pseudomonadati</taxon>
        <taxon>Pseudomonadota</taxon>
        <taxon>Gammaproteobacteria</taxon>
        <taxon>Steroidobacterales</taxon>
        <taxon>Steroidobacteraceae</taxon>
        <taxon>Steroidobacter</taxon>
    </lineage>
</organism>
<keyword evidence="2" id="KW-0663">Pyridoxal phosphate</keyword>
<dbReference type="InterPro" id="IPR015422">
    <property type="entry name" value="PyrdxlP-dep_Trfase_small"/>
</dbReference>
<evidence type="ECO:0000313" key="5">
    <source>
        <dbReference type="Proteomes" id="UP001595904"/>
    </source>
</evidence>
<evidence type="ECO:0000313" key="4">
    <source>
        <dbReference type="EMBL" id="MFC4314019.1"/>
    </source>
</evidence>
<dbReference type="Pfam" id="PF00155">
    <property type="entry name" value="Aminotran_1_2"/>
    <property type="match status" value="1"/>
</dbReference>
<feature type="domain" description="Aminotransferase class I/classII large" evidence="3">
    <location>
        <begin position="48"/>
        <end position="329"/>
    </location>
</feature>
<keyword evidence="5" id="KW-1185">Reference proteome</keyword>
<dbReference type="PANTHER" id="PTHR42885:SF1">
    <property type="entry name" value="THREONINE-PHOSPHATE DECARBOXYLASE"/>
    <property type="match status" value="1"/>
</dbReference>
<dbReference type="EC" id="4.1.1.81" evidence="4"/>
<keyword evidence="4" id="KW-0456">Lyase</keyword>
<dbReference type="SUPFAM" id="SSF53383">
    <property type="entry name" value="PLP-dependent transferases"/>
    <property type="match status" value="1"/>
</dbReference>
<reference evidence="5" key="1">
    <citation type="journal article" date="2019" name="Int. J. Syst. Evol. Microbiol.">
        <title>The Global Catalogue of Microorganisms (GCM) 10K type strain sequencing project: providing services to taxonomists for standard genome sequencing and annotation.</title>
        <authorList>
            <consortium name="The Broad Institute Genomics Platform"/>
            <consortium name="The Broad Institute Genome Sequencing Center for Infectious Disease"/>
            <person name="Wu L."/>
            <person name="Ma J."/>
        </authorList>
    </citation>
    <scope>NUCLEOTIDE SEQUENCE [LARGE SCALE GENOMIC DNA]</scope>
    <source>
        <strain evidence="5">CGMCC 1.10759</strain>
    </source>
</reference>
<name>A0ABV8T6K5_9GAMM</name>
<sequence length="343" mass="37153">MSAAITDPFTRHGAHLGIARSLWPDAPKPWIDLSTAINPNPYPAPHPSAQARARLPDPQELQNLEAAAARAFGVDDPDRILATAGSETVVRFLPHALPAVTAACIVWPTYSSHTDIWQSLGVPVGRVAGIERASLTAGTVVTLVNPNSPDGAMTPREQLLEAYDKIAEHEGFLVIDEAFADADASCSVASLAGTERYPRMIVLRSFGKFYGLAGVRLGFMIGAPALVKRIRTALGDWPVAADAITAGLAAYNDPLWAERTRIRLRSATRKLDALLIRSGFSIVGGTTLFRLAHSDLAQARFNQLLRAGILVRPFTHDTKLLRFGLPHGDAAWRRLRDTLRARP</sequence>
<comment type="cofactor">
    <cofactor evidence="1">
        <name>pyridoxal 5'-phosphate</name>
        <dbReference type="ChEBI" id="CHEBI:597326"/>
    </cofactor>
</comment>
<protein>
    <submittedName>
        <fullName evidence="4">Threonine-phosphate decarboxylase</fullName>
        <ecNumber evidence="4">4.1.1.81</ecNumber>
    </submittedName>
</protein>